<evidence type="ECO:0000256" key="1">
    <source>
        <dbReference type="SAM" id="Phobius"/>
    </source>
</evidence>
<organism evidence="2 3">
    <name type="scientific">Fodinibacter luteus</name>
    <dbReference type="NCBI Taxonomy" id="552064"/>
    <lineage>
        <taxon>Bacteria</taxon>
        <taxon>Bacillati</taxon>
        <taxon>Actinomycetota</taxon>
        <taxon>Actinomycetes</taxon>
        <taxon>Micrococcales</taxon>
        <taxon>Intrasporangiaceae</taxon>
        <taxon>Fodinibacter (ex Wang et al. 2009)</taxon>
    </lineage>
</organism>
<keyword evidence="3" id="KW-1185">Reference proteome</keyword>
<dbReference type="EMBL" id="BAABGM010000003">
    <property type="protein sequence ID" value="GAA4399574.1"/>
    <property type="molecule type" value="Genomic_DNA"/>
</dbReference>
<proteinExistence type="predicted"/>
<name>A0ABP8K321_9MICO</name>
<accession>A0ABP8K321</accession>
<gene>
    <name evidence="2" type="ORF">GCM10023168_07140</name>
</gene>
<feature type="transmembrane region" description="Helical" evidence="1">
    <location>
        <begin position="81"/>
        <end position="98"/>
    </location>
</feature>
<keyword evidence="1" id="KW-0472">Membrane</keyword>
<comment type="caution">
    <text evidence="2">The sequence shown here is derived from an EMBL/GenBank/DDBJ whole genome shotgun (WGS) entry which is preliminary data.</text>
</comment>
<dbReference type="Proteomes" id="UP001500945">
    <property type="component" value="Unassembled WGS sequence"/>
</dbReference>
<sequence>MTPGIREDPVGWALLSRESGEVVVWQAPNLPSLLSQAAAVATVVAPRGSRLRSAAGLATVVASTWWGTDELARGVNPFRRSLGAAALVVTAVGVGAALRRR</sequence>
<keyword evidence="1" id="KW-1133">Transmembrane helix</keyword>
<evidence type="ECO:0000313" key="3">
    <source>
        <dbReference type="Proteomes" id="UP001500945"/>
    </source>
</evidence>
<evidence type="ECO:0000313" key="2">
    <source>
        <dbReference type="EMBL" id="GAA4399574.1"/>
    </source>
</evidence>
<protein>
    <submittedName>
        <fullName evidence="2">Uncharacterized protein</fullName>
    </submittedName>
</protein>
<reference evidence="3" key="1">
    <citation type="journal article" date="2019" name="Int. J. Syst. Evol. Microbiol.">
        <title>The Global Catalogue of Microorganisms (GCM) 10K type strain sequencing project: providing services to taxonomists for standard genome sequencing and annotation.</title>
        <authorList>
            <consortium name="The Broad Institute Genomics Platform"/>
            <consortium name="The Broad Institute Genome Sequencing Center for Infectious Disease"/>
            <person name="Wu L."/>
            <person name="Ma J."/>
        </authorList>
    </citation>
    <scope>NUCLEOTIDE SEQUENCE [LARGE SCALE GENOMIC DNA]</scope>
    <source>
        <strain evidence="3">JCM 17809</strain>
    </source>
</reference>
<keyword evidence="1" id="KW-0812">Transmembrane</keyword>